<dbReference type="GO" id="GO:0003677">
    <property type="term" value="F:DNA binding"/>
    <property type="evidence" value="ECO:0007669"/>
    <property type="project" value="UniProtKB-KW"/>
</dbReference>
<dbReference type="NCBIfam" id="NF033527">
    <property type="entry name" value="transpos_Tn3"/>
    <property type="match status" value="1"/>
</dbReference>
<dbReference type="InterPro" id="IPR002513">
    <property type="entry name" value="Tn3_Tnp_DDE_dom"/>
</dbReference>
<dbReference type="GO" id="GO:0004803">
    <property type="term" value="F:transposase activity"/>
    <property type="evidence" value="ECO:0007669"/>
    <property type="project" value="InterPro"/>
</dbReference>
<reference evidence="7 8" key="1">
    <citation type="submission" date="2019-10" db="EMBL/GenBank/DDBJ databases">
        <title>Deinococcus sp. isolated from soil.</title>
        <authorList>
            <person name="Li Y."/>
            <person name="Wang J."/>
        </authorList>
    </citation>
    <scope>NUCLEOTIDE SEQUENCE [LARGE SCALE GENOMIC DNA]</scope>
    <source>
        <strain evidence="7 8">SDU3-2</strain>
    </source>
</reference>
<evidence type="ECO:0000259" key="5">
    <source>
        <dbReference type="Pfam" id="PF01526"/>
    </source>
</evidence>
<keyword evidence="2" id="KW-0815">Transposition</keyword>
<feature type="domain" description="Tn3 transposase DDE" evidence="5">
    <location>
        <begin position="590"/>
        <end position="978"/>
    </location>
</feature>
<dbReference type="Pfam" id="PF13700">
    <property type="entry name" value="DUF4158"/>
    <property type="match status" value="1"/>
</dbReference>
<comment type="caution">
    <text evidence="7">The sequence shown here is derived from an EMBL/GenBank/DDBJ whole genome shotgun (WGS) entry which is preliminary data.</text>
</comment>
<evidence type="ECO:0000256" key="2">
    <source>
        <dbReference type="ARBA" id="ARBA00022578"/>
    </source>
</evidence>
<gene>
    <name evidence="7" type="ORF">F8S09_13470</name>
</gene>
<keyword evidence="3" id="KW-0238">DNA-binding</keyword>
<dbReference type="Proteomes" id="UP000484842">
    <property type="component" value="Unassembled WGS sequence"/>
</dbReference>
<evidence type="ECO:0000259" key="6">
    <source>
        <dbReference type="Pfam" id="PF13700"/>
    </source>
</evidence>
<organism evidence="7 8">
    <name type="scientific">Deinococcus terrestris</name>
    <dbReference type="NCBI Taxonomy" id="2651870"/>
    <lineage>
        <taxon>Bacteria</taxon>
        <taxon>Thermotogati</taxon>
        <taxon>Deinococcota</taxon>
        <taxon>Deinococci</taxon>
        <taxon>Deinococcales</taxon>
        <taxon>Deinococcaceae</taxon>
        <taxon>Deinococcus</taxon>
    </lineage>
</organism>
<dbReference type="InterPro" id="IPR047653">
    <property type="entry name" value="Tn3-like_transpos"/>
</dbReference>
<dbReference type="EMBL" id="WBSL01000007">
    <property type="protein sequence ID" value="MPY67679.1"/>
    <property type="molecule type" value="Genomic_DNA"/>
</dbReference>
<feature type="domain" description="DUF4158" evidence="6">
    <location>
        <begin position="19"/>
        <end position="182"/>
    </location>
</feature>
<comment type="similarity">
    <text evidence="1">Belongs to the transposase 7 family.</text>
</comment>
<dbReference type="GO" id="GO:0006313">
    <property type="term" value="P:DNA transposition"/>
    <property type="evidence" value="ECO:0007669"/>
    <property type="project" value="InterPro"/>
</dbReference>
<evidence type="ECO:0000256" key="4">
    <source>
        <dbReference type="ARBA" id="ARBA00023172"/>
    </source>
</evidence>
<dbReference type="AlphaFoldDB" id="A0A7X1NYH2"/>
<evidence type="ECO:0000256" key="3">
    <source>
        <dbReference type="ARBA" id="ARBA00023125"/>
    </source>
</evidence>
<sequence length="996" mass="111940">MASTAQEEGSFVAPSPACLTRAQREQFTRFPPLDERTLSRYYLLDDTDLRLVRERRRDFNRLGYAVQLTVLRHLGRALRPSETLPEIVLVSLAEQLWVDPACYARYATRDPTRHEHFAALCQQFGYVELSRRLNHELRDWLMPLAVVTDQPFPLMSALMDELRRRKVLVPRFSVLERLVQAARVRADRHTYGLLNLPLKGDLAEKVDALLGPQGAEPVSRFAWLGRPVGAPKAKNVLALLDKLAFVRTFPVQSNLRAFLPQSRLEHLAEEARRLSASHLGDFEPGRRRATLMAYLFDLSETLTDAVLDMHDRVMVGLLRDGEREAAEAFGQQGPPLVEQFGTFRSVCAAVIAAREQGADPYQAIEAVVNWQQLVETVREREVVRAEQLDPLHHALKGYAKVRSYAPRMLAAFTFHAEGAAAPLVEALGLLREIYAANKRTLPEHVPISFVRQKWAGQVFRDGAIDRRAYELCVLDELRLALRAGDVWVAGSRKYKDLDAYLLPQGVWPRRLPELGLSLPETFDAFWAVTEPTLQGQLREVEGLLAQGVLSSVTVRGRKLKIGKTPKAVPDEVEPLERLLSARLPRVKITDLLLEVNAWTRFTGAFLNLHSGKGVERHDHLLTAILADGLNLGLTKMAEASPDPGVTARRLMYLSDWFIRPDSYAAGLAELVNFQSKLPLAALWGDGTTSSSDGQRFPTGGRGKTFGHLNAKYGREPGVLFYTHLSDQYAPFHTKVITANVRDALHVLDGLLYHLSELKIKEHYTDTAGYTEQVFALCHLLGFRFAPRIRDLGETRLYTPEVASAYGLLEPLVAQRLNLRLIREHWDELRRLTASIKAGTVTASLILSKLASYPRQNGLALALRELGRVQRTLFTLEWLRDPDLRRRVLVGLNKGEALHALKRAVAFHRNGEIRDRSFEAQINRASGLNLVTTAIAVWNTVYLGRAVDAMRAEGQDVPDDLLAHVSPLSWEHIGLTGDYVWRPETVPGEGAYRALRE</sequence>
<dbReference type="Pfam" id="PF01526">
    <property type="entry name" value="DDE_Tnp_Tn3"/>
    <property type="match status" value="1"/>
</dbReference>
<evidence type="ECO:0000313" key="7">
    <source>
        <dbReference type="EMBL" id="MPY67679.1"/>
    </source>
</evidence>
<evidence type="ECO:0000256" key="1">
    <source>
        <dbReference type="ARBA" id="ARBA00009402"/>
    </source>
</evidence>
<accession>A0A7X1NYH2</accession>
<proteinExistence type="inferred from homology"/>
<keyword evidence="8" id="KW-1185">Reference proteome</keyword>
<keyword evidence="4" id="KW-0233">DNA recombination</keyword>
<evidence type="ECO:0000313" key="8">
    <source>
        <dbReference type="Proteomes" id="UP000484842"/>
    </source>
</evidence>
<dbReference type="InterPro" id="IPR025296">
    <property type="entry name" value="DUF4158"/>
</dbReference>
<name>A0A7X1NYH2_9DEIO</name>
<protein>
    <submittedName>
        <fullName evidence="7">Tn3 family transposase</fullName>
    </submittedName>
</protein>